<name>A0A164DIF1_9CRUS</name>
<comment type="caution">
    <text evidence="1">The sequence shown here is derived from an EMBL/GenBank/DDBJ whole genome shotgun (WGS) entry which is preliminary data.</text>
</comment>
<dbReference type="Proteomes" id="UP000076858">
    <property type="component" value="Unassembled WGS sequence"/>
</dbReference>
<accession>A0A164DIF1</accession>
<gene>
    <name evidence="1" type="ORF">APZ42_010197</name>
</gene>
<protein>
    <submittedName>
        <fullName evidence="1">Uncharacterized protein</fullName>
    </submittedName>
</protein>
<dbReference type="AlphaFoldDB" id="A0A164DIF1"/>
<proteinExistence type="predicted"/>
<dbReference type="EMBL" id="LRGB01027104">
    <property type="protein sequence ID" value="KZR95816.1"/>
    <property type="molecule type" value="Genomic_DNA"/>
</dbReference>
<organism evidence="1 2">
    <name type="scientific">Daphnia magna</name>
    <dbReference type="NCBI Taxonomy" id="35525"/>
    <lineage>
        <taxon>Eukaryota</taxon>
        <taxon>Metazoa</taxon>
        <taxon>Ecdysozoa</taxon>
        <taxon>Arthropoda</taxon>
        <taxon>Crustacea</taxon>
        <taxon>Branchiopoda</taxon>
        <taxon>Diplostraca</taxon>
        <taxon>Cladocera</taxon>
        <taxon>Anomopoda</taxon>
        <taxon>Daphniidae</taxon>
        <taxon>Daphnia</taxon>
    </lineage>
</organism>
<evidence type="ECO:0000313" key="1">
    <source>
        <dbReference type="EMBL" id="KZR95816.1"/>
    </source>
</evidence>
<feature type="non-terminal residue" evidence="1">
    <location>
        <position position="1"/>
    </location>
</feature>
<keyword evidence="2" id="KW-1185">Reference proteome</keyword>
<sequence>GHFLKRKDLQNMKQAMTGLSSEVWQSTTEILANLTSNTENIVNVTSDEK</sequence>
<evidence type="ECO:0000313" key="2">
    <source>
        <dbReference type="Proteomes" id="UP000076858"/>
    </source>
</evidence>
<reference evidence="1 2" key="1">
    <citation type="submission" date="2016-03" db="EMBL/GenBank/DDBJ databases">
        <title>EvidentialGene: Evidence-directed Construction of Genes on Genomes.</title>
        <authorList>
            <person name="Gilbert D.G."/>
            <person name="Choi J.-H."/>
            <person name="Mockaitis K."/>
            <person name="Colbourne J."/>
            <person name="Pfrender M."/>
        </authorList>
    </citation>
    <scope>NUCLEOTIDE SEQUENCE [LARGE SCALE GENOMIC DNA]</scope>
    <source>
        <strain evidence="1 2">Xinb3</strain>
        <tissue evidence="1">Complete organism</tissue>
    </source>
</reference>
<feature type="non-terminal residue" evidence="1">
    <location>
        <position position="49"/>
    </location>
</feature>